<dbReference type="RefSeq" id="WP_095509772.1">
    <property type="nucleotide sequence ID" value="NZ_MQWD01000001.1"/>
</dbReference>
<feature type="chain" id="PRO_5012537968" description="TonB-dependent receptor plug domain-containing protein" evidence="2">
    <location>
        <begin position="19"/>
        <end position="670"/>
    </location>
</feature>
<gene>
    <name evidence="3" type="ORF">BSZ37_06565</name>
</gene>
<name>A0A271IY56_9BACT</name>
<evidence type="ECO:0000313" key="3">
    <source>
        <dbReference type="EMBL" id="PAP76132.1"/>
    </source>
</evidence>
<dbReference type="OrthoDB" id="1492096at2"/>
<evidence type="ECO:0000313" key="4">
    <source>
        <dbReference type="Proteomes" id="UP000216339"/>
    </source>
</evidence>
<protein>
    <recommendedName>
        <fullName evidence="5">TonB-dependent receptor plug domain-containing protein</fullName>
    </recommendedName>
</protein>
<keyword evidence="2" id="KW-0732">Signal</keyword>
<evidence type="ECO:0008006" key="5">
    <source>
        <dbReference type="Google" id="ProtNLM"/>
    </source>
</evidence>
<sequence>MRPALALAVAALAAAASAQVPDSTAAPDPPGDVRALPADSLAPRVAADSARLGPEAEPVPPFALAPGRPVTPVPATTAALDVAALLADVPGAFVYRLGAPGSTAGAALDGLGPDLPALMLDGRPVVDLITGAPRYDLLPLAAIGPLRTEAAALGRPGVQASLRDLRLGVPVTELRYLGGQDAIQHASGTHAQTRRPPAFLRGGSDASRLTLTGHAASRSADSPFAGGDVAHTDAFGRLLLTQPLVAAEVGVMYTDRTEGARAGVVPSAGLPVEGIFSASTATVRGSGATRRTLRTEPWLRLRLPFARSAPTDVGASIALQRSVFVRADGTGDTLRVHGRRLAAFAEQPLRVGPNRLVLRLDVMAEPAPGPEAGVLTGAESRLGLHAAITDSLRLGQASVVLGAGFHQVEDARWPSASARVTAGPASAGVMLGGRAPSWLDAVGLSGSVIPATSTEAEQTLSADAALRLRRGDWRLDLRAFGSATLNGLHLVSLGDTLAAVTVAGEPIRQGGISMGGGWRERVRRGFYANVRGTARAVLSSGSDLHDRIDASLPRVWATGRLGVRAEDIGDGVVDVDLAVASTAWTAFRSVRVEPATGALVLPEPGGSLGFELPARALVGLEATATFSAQASLFVRYDHALGERAYGAVVTQGEPLPPHVLRFGVFWALLN</sequence>
<reference evidence="3 4" key="1">
    <citation type="submission" date="2016-11" db="EMBL/GenBank/DDBJ databases">
        <title>Study of marine rhodopsin-containing bacteria.</title>
        <authorList>
            <person name="Yoshizawa S."/>
            <person name="Kumagai Y."/>
            <person name="Kogure K."/>
        </authorList>
    </citation>
    <scope>NUCLEOTIDE SEQUENCE [LARGE SCALE GENOMIC DNA]</scope>
    <source>
        <strain evidence="3 4">SAORIC-28</strain>
    </source>
</reference>
<feature type="signal peptide" evidence="2">
    <location>
        <begin position="1"/>
        <end position="18"/>
    </location>
</feature>
<feature type="region of interest" description="Disordered" evidence="1">
    <location>
        <begin position="44"/>
        <end position="64"/>
    </location>
</feature>
<evidence type="ECO:0000256" key="1">
    <source>
        <dbReference type="SAM" id="MobiDB-lite"/>
    </source>
</evidence>
<comment type="caution">
    <text evidence="3">The sequence shown here is derived from an EMBL/GenBank/DDBJ whole genome shotgun (WGS) entry which is preliminary data.</text>
</comment>
<dbReference type="AlphaFoldDB" id="A0A271IY56"/>
<proteinExistence type="predicted"/>
<dbReference type="Proteomes" id="UP000216339">
    <property type="component" value="Unassembled WGS sequence"/>
</dbReference>
<evidence type="ECO:0000256" key="2">
    <source>
        <dbReference type="SAM" id="SignalP"/>
    </source>
</evidence>
<keyword evidence="4" id="KW-1185">Reference proteome</keyword>
<dbReference type="SUPFAM" id="SSF56935">
    <property type="entry name" value="Porins"/>
    <property type="match status" value="1"/>
</dbReference>
<organism evidence="3 4">
    <name type="scientific">Rubrivirga marina</name>
    <dbReference type="NCBI Taxonomy" id="1196024"/>
    <lineage>
        <taxon>Bacteria</taxon>
        <taxon>Pseudomonadati</taxon>
        <taxon>Rhodothermota</taxon>
        <taxon>Rhodothermia</taxon>
        <taxon>Rhodothermales</taxon>
        <taxon>Rubricoccaceae</taxon>
        <taxon>Rubrivirga</taxon>
    </lineage>
</organism>
<accession>A0A271IY56</accession>
<dbReference type="EMBL" id="MQWD01000001">
    <property type="protein sequence ID" value="PAP76132.1"/>
    <property type="molecule type" value="Genomic_DNA"/>
</dbReference>